<feature type="compositionally biased region" description="Polar residues" evidence="3">
    <location>
        <begin position="19"/>
        <end position="31"/>
    </location>
</feature>
<dbReference type="AlphaFoldDB" id="A0A0C3PBT3"/>
<dbReference type="InterPro" id="IPR001356">
    <property type="entry name" value="HD"/>
</dbReference>
<dbReference type="CDD" id="cd00086">
    <property type="entry name" value="homeodomain"/>
    <property type="match status" value="1"/>
</dbReference>
<accession>A0A0C3PBT3</accession>
<dbReference type="OrthoDB" id="6159439at2759"/>
<gene>
    <name evidence="5" type="ORF">PHLGIDRAFT_16541</name>
</gene>
<keyword evidence="1 2" id="KW-0371">Homeobox</keyword>
<evidence type="ECO:0000313" key="5">
    <source>
        <dbReference type="EMBL" id="KIP02453.1"/>
    </source>
</evidence>
<dbReference type="Gene3D" id="1.10.10.60">
    <property type="entry name" value="Homeodomain-like"/>
    <property type="match status" value="1"/>
</dbReference>
<dbReference type="PROSITE" id="PS50071">
    <property type="entry name" value="HOMEOBOX_2"/>
    <property type="match status" value="1"/>
</dbReference>
<keyword evidence="1 2" id="KW-0539">Nucleus</keyword>
<dbReference type="GO" id="GO:0005634">
    <property type="term" value="C:nucleus"/>
    <property type="evidence" value="ECO:0007669"/>
    <property type="project" value="UniProtKB-SubCell"/>
</dbReference>
<keyword evidence="1 2" id="KW-0238">DNA-binding</keyword>
<dbReference type="STRING" id="745531.A0A0C3PBT3"/>
<dbReference type="Proteomes" id="UP000053257">
    <property type="component" value="Unassembled WGS sequence"/>
</dbReference>
<evidence type="ECO:0000259" key="4">
    <source>
        <dbReference type="PROSITE" id="PS50071"/>
    </source>
</evidence>
<feature type="region of interest" description="Disordered" evidence="3">
    <location>
        <begin position="95"/>
        <end position="280"/>
    </location>
</feature>
<organism evidence="5 6">
    <name type="scientific">Phlebiopsis gigantea (strain 11061_1 CR5-6)</name>
    <name type="common">White-rot fungus</name>
    <name type="synonym">Peniophora gigantea</name>
    <dbReference type="NCBI Taxonomy" id="745531"/>
    <lineage>
        <taxon>Eukaryota</taxon>
        <taxon>Fungi</taxon>
        <taxon>Dikarya</taxon>
        <taxon>Basidiomycota</taxon>
        <taxon>Agaricomycotina</taxon>
        <taxon>Agaricomycetes</taxon>
        <taxon>Polyporales</taxon>
        <taxon>Phanerochaetaceae</taxon>
        <taxon>Phlebiopsis</taxon>
    </lineage>
</organism>
<dbReference type="InterPro" id="IPR052631">
    <property type="entry name" value="Paired_homeobox_Bicoid"/>
</dbReference>
<feature type="compositionally biased region" description="Low complexity" evidence="3">
    <location>
        <begin position="62"/>
        <end position="78"/>
    </location>
</feature>
<evidence type="ECO:0000256" key="3">
    <source>
        <dbReference type="SAM" id="MobiDB-lite"/>
    </source>
</evidence>
<evidence type="ECO:0000256" key="2">
    <source>
        <dbReference type="RuleBase" id="RU000682"/>
    </source>
</evidence>
<feature type="non-terminal residue" evidence="5">
    <location>
        <position position="280"/>
    </location>
</feature>
<dbReference type="InterPro" id="IPR009057">
    <property type="entry name" value="Homeodomain-like_sf"/>
</dbReference>
<dbReference type="Pfam" id="PF00046">
    <property type="entry name" value="Homeodomain"/>
    <property type="match status" value="1"/>
</dbReference>
<dbReference type="SUPFAM" id="SSF46689">
    <property type="entry name" value="Homeodomain-like"/>
    <property type="match status" value="1"/>
</dbReference>
<dbReference type="HOGENOM" id="CLU_995894_0_0_1"/>
<feature type="region of interest" description="Disordered" evidence="3">
    <location>
        <begin position="1"/>
        <end position="83"/>
    </location>
</feature>
<dbReference type="PANTHER" id="PTHR46255:SF3">
    <property type="entry name" value="HOMEOBOX DOMAIN-CONTAINING PROTEIN"/>
    <property type="match status" value="1"/>
</dbReference>
<feature type="compositionally biased region" description="Basic and acidic residues" evidence="3">
    <location>
        <begin position="7"/>
        <end position="18"/>
    </location>
</feature>
<feature type="DNA-binding region" description="Homeobox" evidence="1">
    <location>
        <begin position="57"/>
        <end position="116"/>
    </location>
</feature>
<protein>
    <recommendedName>
        <fullName evidence="4">Homeobox domain-containing protein</fullName>
    </recommendedName>
</protein>
<dbReference type="GO" id="GO:1990837">
    <property type="term" value="F:sequence-specific double-stranded DNA binding"/>
    <property type="evidence" value="ECO:0007669"/>
    <property type="project" value="TreeGrafter"/>
</dbReference>
<feature type="compositionally biased region" description="Low complexity" evidence="3">
    <location>
        <begin position="212"/>
        <end position="221"/>
    </location>
</feature>
<feature type="compositionally biased region" description="Pro residues" evidence="3">
    <location>
        <begin position="119"/>
        <end position="130"/>
    </location>
</feature>
<dbReference type="EMBL" id="KN840675">
    <property type="protein sequence ID" value="KIP02453.1"/>
    <property type="molecule type" value="Genomic_DNA"/>
</dbReference>
<evidence type="ECO:0000256" key="1">
    <source>
        <dbReference type="PROSITE-ProRule" id="PRU00108"/>
    </source>
</evidence>
<comment type="subcellular location">
    <subcellularLocation>
        <location evidence="1 2">Nucleus</location>
    </subcellularLocation>
</comment>
<evidence type="ECO:0000313" key="6">
    <source>
        <dbReference type="Proteomes" id="UP000053257"/>
    </source>
</evidence>
<dbReference type="SMART" id="SM00389">
    <property type="entry name" value="HOX"/>
    <property type="match status" value="1"/>
</dbReference>
<reference evidence="5 6" key="1">
    <citation type="journal article" date="2014" name="PLoS Genet.">
        <title>Analysis of the Phlebiopsis gigantea genome, transcriptome and secretome provides insight into its pioneer colonization strategies of wood.</title>
        <authorList>
            <person name="Hori C."/>
            <person name="Ishida T."/>
            <person name="Igarashi K."/>
            <person name="Samejima M."/>
            <person name="Suzuki H."/>
            <person name="Master E."/>
            <person name="Ferreira P."/>
            <person name="Ruiz-Duenas F.J."/>
            <person name="Held B."/>
            <person name="Canessa P."/>
            <person name="Larrondo L.F."/>
            <person name="Schmoll M."/>
            <person name="Druzhinina I.S."/>
            <person name="Kubicek C.P."/>
            <person name="Gaskell J.A."/>
            <person name="Kersten P."/>
            <person name="St John F."/>
            <person name="Glasner J."/>
            <person name="Sabat G."/>
            <person name="Splinter BonDurant S."/>
            <person name="Syed K."/>
            <person name="Yadav J."/>
            <person name="Mgbeahuruike A.C."/>
            <person name="Kovalchuk A."/>
            <person name="Asiegbu F.O."/>
            <person name="Lackner G."/>
            <person name="Hoffmeister D."/>
            <person name="Rencoret J."/>
            <person name="Gutierrez A."/>
            <person name="Sun H."/>
            <person name="Lindquist E."/>
            <person name="Barry K."/>
            <person name="Riley R."/>
            <person name="Grigoriev I.V."/>
            <person name="Henrissat B."/>
            <person name="Kues U."/>
            <person name="Berka R.M."/>
            <person name="Martinez A.T."/>
            <person name="Covert S.F."/>
            <person name="Blanchette R.A."/>
            <person name="Cullen D."/>
        </authorList>
    </citation>
    <scope>NUCLEOTIDE SEQUENCE [LARGE SCALE GENOMIC DNA]</scope>
    <source>
        <strain evidence="5 6">11061_1 CR5-6</strain>
    </source>
</reference>
<dbReference type="PANTHER" id="PTHR46255">
    <property type="entry name" value="SHORT STATURE HOMEOBOX"/>
    <property type="match status" value="1"/>
</dbReference>
<proteinExistence type="predicted"/>
<sequence length="280" mass="29499">MESGGNEEDRGKGKDKGMSRQSTPSTHSSQGDMADNEGEGSSSQVGEHAEQPPPPKKKRTRTLTTPHQAAVLHALLAQSRFPTTAMREEVGRAIGLSARKVQNQRQKARRPKGQNVPPLTRPPQYGPFPSIPSGSTIGEHGPPAGPSGEGGWERHAGGELQGRHGAAHSAPLTAGPDAFGTMDSERIARAQGFLPQLSGPGIPGSPPPAPRSPRSMRSAPYARHHPPPVAGASAFRPEGLPMHRPGHGFPAPYPLPSTRPYTADDSPRSLRTLARPGSPP</sequence>
<dbReference type="GO" id="GO:0000981">
    <property type="term" value="F:DNA-binding transcription factor activity, RNA polymerase II-specific"/>
    <property type="evidence" value="ECO:0007669"/>
    <property type="project" value="TreeGrafter"/>
</dbReference>
<keyword evidence="6" id="KW-1185">Reference proteome</keyword>
<name>A0A0C3PBT3_PHLG1</name>
<feature type="domain" description="Homeobox" evidence="4">
    <location>
        <begin position="55"/>
        <end position="115"/>
    </location>
</feature>